<evidence type="ECO:0000256" key="5">
    <source>
        <dbReference type="ARBA" id="ARBA00035202"/>
    </source>
</evidence>
<evidence type="ECO:0000256" key="1">
    <source>
        <dbReference type="ARBA" id="ARBA00002633"/>
    </source>
</evidence>
<evidence type="ECO:0000256" key="6">
    <source>
        <dbReference type="HAMAP-Rule" id="MF_00362"/>
    </source>
</evidence>
<accession>A0ABS1BIL2</accession>
<dbReference type="RefSeq" id="WP_200585475.1">
    <property type="nucleotide sequence ID" value="NZ_JAEHFY010000008.1"/>
</dbReference>
<name>A0ABS1BIL2_9SPHI</name>
<dbReference type="PANTHER" id="PTHR11560">
    <property type="entry name" value="39S RIBOSOMAL PROTEIN L10, MITOCHONDRIAL"/>
    <property type="match status" value="1"/>
</dbReference>
<dbReference type="InterPro" id="IPR022973">
    <property type="entry name" value="Ribosomal_uL10_bac"/>
</dbReference>
<dbReference type="PROSITE" id="PS01109">
    <property type="entry name" value="RIBOSOMAL_L10"/>
    <property type="match status" value="1"/>
</dbReference>
<keyword evidence="4 6" id="KW-0687">Ribonucleoprotein</keyword>
<comment type="similarity">
    <text evidence="2 6">Belongs to the universal ribosomal protein uL10 family.</text>
</comment>
<keyword evidence="3 6" id="KW-0689">Ribosomal protein</keyword>
<dbReference type="Proteomes" id="UP000660024">
    <property type="component" value="Unassembled WGS sequence"/>
</dbReference>
<dbReference type="Pfam" id="PF00466">
    <property type="entry name" value="Ribosomal_L10"/>
    <property type="match status" value="1"/>
</dbReference>
<dbReference type="NCBIfam" id="NF000955">
    <property type="entry name" value="PRK00099.1-1"/>
    <property type="match status" value="1"/>
</dbReference>
<reference evidence="7 8" key="1">
    <citation type="submission" date="2020-12" db="EMBL/GenBank/DDBJ databases">
        <title>Bacterial novel species Pedobacter sp. SD-b isolated from soil.</title>
        <authorList>
            <person name="Jung H.-Y."/>
        </authorList>
    </citation>
    <scope>NUCLEOTIDE SEQUENCE [LARGE SCALE GENOMIC DNA]</scope>
    <source>
        <strain evidence="7 8">SD-b</strain>
    </source>
</reference>
<proteinExistence type="inferred from homology"/>
<evidence type="ECO:0000256" key="3">
    <source>
        <dbReference type="ARBA" id="ARBA00022980"/>
    </source>
</evidence>
<dbReference type="EMBL" id="JAEHFY010000008">
    <property type="protein sequence ID" value="MBK0382695.1"/>
    <property type="molecule type" value="Genomic_DNA"/>
</dbReference>
<evidence type="ECO:0000256" key="4">
    <source>
        <dbReference type="ARBA" id="ARBA00023274"/>
    </source>
</evidence>
<comment type="function">
    <text evidence="1 6">Forms part of the ribosomal stalk, playing a central role in the interaction of the ribosome with GTP-bound translation factors.</text>
</comment>
<comment type="caution">
    <text evidence="7">The sequence shown here is derived from an EMBL/GenBank/DDBJ whole genome shotgun (WGS) entry which is preliminary data.</text>
</comment>
<sequence>MRKEEKHEVVSALTERMKESGNFYITDTSSLTVAKINNIRRKCFENQIGIQVVKNTLIKKALEQLEGGDVTPLFDVLKGASSIMFSTNANAPAKLIKELRKGKEEKPVLKAAYVDSTVFIGDNQLEALVNLKSREELIGEIIGLLQSPAKNVISALSSGGNKLAGIVKTLQEREG</sequence>
<dbReference type="InterPro" id="IPR047865">
    <property type="entry name" value="Ribosomal_uL10_bac_type"/>
</dbReference>
<evidence type="ECO:0000313" key="7">
    <source>
        <dbReference type="EMBL" id="MBK0382695.1"/>
    </source>
</evidence>
<dbReference type="InterPro" id="IPR001790">
    <property type="entry name" value="Ribosomal_uL10"/>
</dbReference>
<protein>
    <recommendedName>
        <fullName evidence="5 6">Large ribosomal subunit protein uL10</fullName>
    </recommendedName>
</protein>
<keyword evidence="8" id="KW-1185">Reference proteome</keyword>
<dbReference type="CDD" id="cd05797">
    <property type="entry name" value="Ribosomal_L10"/>
    <property type="match status" value="1"/>
</dbReference>
<evidence type="ECO:0000313" key="8">
    <source>
        <dbReference type="Proteomes" id="UP000660024"/>
    </source>
</evidence>
<comment type="subunit">
    <text evidence="6">Part of the ribosomal stalk of the 50S ribosomal subunit. The N-terminus interacts with L11 and the large rRNA to form the base of the stalk. The C-terminus forms an elongated spine to which L12 dimers bind in a sequential fashion forming a multimeric L10(L12)X complex.</text>
</comment>
<gene>
    <name evidence="6" type="primary">rplJ</name>
    <name evidence="7" type="ORF">I5M32_06965</name>
</gene>
<dbReference type="Gene3D" id="3.30.70.1730">
    <property type="match status" value="1"/>
</dbReference>
<evidence type="ECO:0000256" key="2">
    <source>
        <dbReference type="ARBA" id="ARBA00008889"/>
    </source>
</evidence>
<dbReference type="Gene3D" id="6.10.250.290">
    <property type="match status" value="1"/>
</dbReference>
<dbReference type="SUPFAM" id="SSF160369">
    <property type="entry name" value="Ribosomal protein L10-like"/>
    <property type="match status" value="1"/>
</dbReference>
<dbReference type="InterPro" id="IPR002363">
    <property type="entry name" value="Ribosomal_uL10_CS_bac"/>
</dbReference>
<dbReference type="InterPro" id="IPR043141">
    <property type="entry name" value="Ribosomal_uL10-like_sf"/>
</dbReference>
<organism evidence="7 8">
    <name type="scientific">Pedobacter segetis</name>
    <dbReference type="NCBI Taxonomy" id="2793069"/>
    <lineage>
        <taxon>Bacteria</taxon>
        <taxon>Pseudomonadati</taxon>
        <taxon>Bacteroidota</taxon>
        <taxon>Sphingobacteriia</taxon>
        <taxon>Sphingobacteriales</taxon>
        <taxon>Sphingobacteriaceae</taxon>
        <taxon>Pedobacter</taxon>
    </lineage>
</organism>
<keyword evidence="6" id="KW-0699">rRNA-binding</keyword>
<dbReference type="GO" id="GO:0005840">
    <property type="term" value="C:ribosome"/>
    <property type="evidence" value="ECO:0007669"/>
    <property type="project" value="UniProtKB-KW"/>
</dbReference>
<keyword evidence="6" id="KW-0694">RNA-binding</keyword>
<dbReference type="HAMAP" id="MF_00362">
    <property type="entry name" value="Ribosomal_uL10"/>
    <property type="match status" value="1"/>
</dbReference>